<feature type="region of interest" description="Disordered" evidence="5">
    <location>
        <begin position="681"/>
        <end position="724"/>
    </location>
</feature>
<evidence type="ECO:0000256" key="4">
    <source>
        <dbReference type="PROSITE-ProRule" id="PRU10141"/>
    </source>
</evidence>
<feature type="region of interest" description="Disordered" evidence="5">
    <location>
        <begin position="772"/>
        <end position="823"/>
    </location>
</feature>
<comment type="caution">
    <text evidence="7">The sequence shown here is derived from an EMBL/GenBank/DDBJ whole genome shotgun (WGS) entry which is preliminary data.</text>
</comment>
<sequence>MEAPPGAISDTSDIQVGTVIKDKWILVKCLGAGAFGQIFLAQTLPPHPPLEVALKFEKKDTPKKVLHMETTALTKLQGHKHYAQAYYFGYYQDTSYLVQEALGPNLLELVMRMRYHRFSLGTVLLLGIQALEALDSFHTTGFIHRDLKPANFLVGRTPKTFDTLYLIDFGLLKRTTSSNGTVIAQRQNVGFRGTIRYASSNAHYGRDLSRVDDLWSLLYILVEFYTGSLPWCTLEDKDEIRILKDKMQSELIVEQLPSEFKDFVKHLQTCTFYTIPDYKYLQELLRSCFHRLGGTDDMHLDFYDYLKWEYSQRQNPPNKNKNSELSETVNSSEKGNNQSEKQNNESTPKSEDEILPSQSTSKSDPPEIISSSNQPTSSSDASPSQHKLQPLPLYQAKRPSPNVTSPVAPNHQSFSPNRPPWNINTPSVPNSTCPPVFPPVSIPHALLMSGVTKNGTTLDVNEQNPVQQLDVSEFQRRDVCAMGFDQTLAQDESQFPVSPLFNQLNRRNLASTFNLPLLLPRTVEDPSSPMRFHNQFNLPSPLLSHTSSLQKLPTISPMRERSFAPSTSVSPFGTLLPQEKRKSINRPRGNSVGEAESPHVKMDIILSATSKNSPHHSEHSSSGTKLLAGITPRPSTTASHSREGSKKPPTHTQRKQRSSTLLKFSDDSNDERSLALSHLHISSKGSSGGESDSSSSLPDLISEEGLPLDTLKRQKTDHTEKGSSTVQFRMVENDDGYFSFTMDGEAIEEKHDPVLNSPATHNTVAAPVDENANASASSPAMSVAQTNPTNNLTTRSTDMKKHDSHPKNFEQNDPGPFQTGVRNELSSTATPFLSLSLINREDVTKNINSNQSLPYQSELSETRNMSSRGSQADISSVHKATTPNPSAGESSSEGRAKPHPVSQETDCGCTLF</sequence>
<dbReference type="PANTHER" id="PTHR11909">
    <property type="entry name" value="CASEIN KINASE-RELATED"/>
    <property type="match status" value="1"/>
</dbReference>
<dbReference type="InterPro" id="IPR017441">
    <property type="entry name" value="Protein_kinase_ATP_BS"/>
</dbReference>
<feature type="region of interest" description="Disordered" evidence="5">
    <location>
        <begin position="849"/>
        <end position="912"/>
    </location>
</feature>
<gene>
    <name evidence="7" type="ORF">BLNAU_8633</name>
</gene>
<keyword evidence="7" id="KW-0418">Kinase</keyword>
<reference evidence="7 8" key="1">
    <citation type="journal article" date="2022" name="bioRxiv">
        <title>Genomics of Preaxostyla Flagellates Illuminates Evolutionary Transitions and the Path Towards Mitochondrial Loss.</title>
        <authorList>
            <person name="Novak L.V.F."/>
            <person name="Treitli S.C."/>
            <person name="Pyrih J."/>
            <person name="Halakuc P."/>
            <person name="Pipaliya S.V."/>
            <person name="Vacek V."/>
            <person name="Brzon O."/>
            <person name="Soukal P."/>
            <person name="Eme L."/>
            <person name="Dacks J.B."/>
            <person name="Karnkowska A."/>
            <person name="Elias M."/>
            <person name="Hampl V."/>
        </authorList>
    </citation>
    <scope>NUCLEOTIDE SEQUENCE [LARGE SCALE GENOMIC DNA]</scope>
    <source>
        <strain evidence="7">NAU3</strain>
        <tissue evidence="7">Gut</tissue>
    </source>
</reference>
<evidence type="ECO:0000256" key="3">
    <source>
        <dbReference type="ARBA" id="ARBA00022840"/>
    </source>
</evidence>
<feature type="compositionally biased region" description="Polar residues" evidence="5">
    <location>
        <begin position="785"/>
        <end position="796"/>
    </location>
</feature>
<feature type="compositionally biased region" description="Polar residues" evidence="5">
    <location>
        <begin position="401"/>
        <end position="426"/>
    </location>
</feature>
<dbReference type="Gene3D" id="1.10.510.10">
    <property type="entry name" value="Transferase(Phosphotransferase) domain 1"/>
    <property type="match status" value="1"/>
</dbReference>
<dbReference type="InterPro" id="IPR008271">
    <property type="entry name" value="Ser/Thr_kinase_AS"/>
</dbReference>
<keyword evidence="2 4" id="KW-0547">Nucleotide-binding</keyword>
<evidence type="ECO:0000313" key="7">
    <source>
        <dbReference type="EMBL" id="KAK2956410.1"/>
    </source>
</evidence>
<dbReference type="InterPro" id="IPR000719">
    <property type="entry name" value="Prot_kinase_dom"/>
</dbReference>
<feature type="binding site" evidence="4">
    <location>
        <position position="55"/>
    </location>
    <ligand>
        <name>ATP</name>
        <dbReference type="ChEBI" id="CHEBI:30616"/>
    </ligand>
</feature>
<evidence type="ECO:0000259" key="6">
    <source>
        <dbReference type="PROSITE" id="PS50011"/>
    </source>
</evidence>
<dbReference type="InterPro" id="IPR011009">
    <property type="entry name" value="Kinase-like_dom_sf"/>
</dbReference>
<feature type="compositionally biased region" description="Basic residues" evidence="5">
    <location>
        <begin position="648"/>
        <end position="657"/>
    </location>
</feature>
<proteinExistence type="predicted"/>
<evidence type="ECO:0000256" key="1">
    <source>
        <dbReference type="ARBA" id="ARBA00012513"/>
    </source>
</evidence>
<evidence type="ECO:0000256" key="5">
    <source>
        <dbReference type="SAM" id="MobiDB-lite"/>
    </source>
</evidence>
<feature type="compositionally biased region" description="Basic and acidic residues" evidence="5">
    <location>
        <begin position="797"/>
        <end position="810"/>
    </location>
</feature>
<keyword evidence="8" id="KW-1185">Reference proteome</keyword>
<dbReference type="EMBL" id="JARBJD010000056">
    <property type="protein sequence ID" value="KAK2956410.1"/>
    <property type="molecule type" value="Genomic_DNA"/>
</dbReference>
<dbReference type="SMART" id="SM00220">
    <property type="entry name" value="S_TKc"/>
    <property type="match status" value="1"/>
</dbReference>
<accession>A0ABQ9XY61</accession>
<feature type="compositionally biased region" description="Polar residues" evidence="5">
    <location>
        <begin position="849"/>
        <end position="893"/>
    </location>
</feature>
<feature type="compositionally biased region" description="Low complexity" evidence="5">
    <location>
        <begin position="682"/>
        <end position="696"/>
    </location>
</feature>
<dbReference type="PROSITE" id="PS00108">
    <property type="entry name" value="PROTEIN_KINASE_ST"/>
    <property type="match status" value="1"/>
</dbReference>
<dbReference type="GO" id="GO:0004674">
    <property type="term" value="F:protein serine/threonine kinase activity"/>
    <property type="evidence" value="ECO:0007669"/>
    <property type="project" value="UniProtKB-EC"/>
</dbReference>
<feature type="region of interest" description="Disordered" evidence="5">
    <location>
        <begin position="313"/>
        <end position="426"/>
    </location>
</feature>
<dbReference type="Proteomes" id="UP001281761">
    <property type="component" value="Unassembled WGS sequence"/>
</dbReference>
<feature type="compositionally biased region" description="Basic and acidic residues" evidence="5">
    <location>
        <begin position="710"/>
        <end position="721"/>
    </location>
</feature>
<evidence type="ECO:0000256" key="2">
    <source>
        <dbReference type="ARBA" id="ARBA00022741"/>
    </source>
</evidence>
<name>A0ABQ9XY61_9EUKA</name>
<protein>
    <recommendedName>
        <fullName evidence="1">non-specific serine/threonine protein kinase</fullName>
        <ecNumber evidence="1">2.7.11.1</ecNumber>
    </recommendedName>
</protein>
<feature type="compositionally biased region" description="Low complexity" evidence="5">
    <location>
        <begin position="772"/>
        <end position="784"/>
    </location>
</feature>
<dbReference type="Pfam" id="PF00069">
    <property type="entry name" value="Pkinase"/>
    <property type="match status" value="1"/>
</dbReference>
<dbReference type="PROSITE" id="PS00107">
    <property type="entry name" value="PROTEIN_KINASE_ATP"/>
    <property type="match status" value="1"/>
</dbReference>
<feature type="compositionally biased region" description="Low complexity" evidence="5">
    <location>
        <begin position="370"/>
        <end position="384"/>
    </location>
</feature>
<feature type="domain" description="Protein kinase" evidence="6">
    <location>
        <begin position="24"/>
        <end position="285"/>
    </location>
</feature>
<feature type="compositionally biased region" description="Polar residues" evidence="5">
    <location>
        <begin position="313"/>
        <end position="347"/>
    </location>
</feature>
<feature type="region of interest" description="Disordered" evidence="5">
    <location>
        <begin position="559"/>
        <end position="668"/>
    </location>
</feature>
<dbReference type="EC" id="2.7.11.1" evidence="1"/>
<evidence type="ECO:0000313" key="8">
    <source>
        <dbReference type="Proteomes" id="UP001281761"/>
    </source>
</evidence>
<dbReference type="InterPro" id="IPR050235">
    <property type="entry name" value="CK1_Ser-Thr_kinase"/>
</dbReference>
<dbReference type="PROSITE" id="PS50011">
    <property type="entry name" value="PROTEIN_KINASE_DOM"/>
    <property type="match status" value="1"/>
</dbReference>
<dbReference type="SUPFAM" id="SSF56112">
    <property type="entry name" value="Protein kinase-like (PK-like)"/>
    <property type="match status" value="1"/>
</dbReference>
<keyword evidence="3 4" id="KW-0067">ATP-binding</keyword>
<organism evidence="7 8">
    <name type="scientific">Blattamonas nauphoetae</name>
    <dbReference type="NCBI Taxonomy" id="2049346"/>
    <lineage>
        <taxon>Eukaryota</taxon>
        <taxon>Metamonada</taxon>
        <taxon>Preaxostyla</taxon>
        <taxon>Oxymonadida</taxon>
        <taxon>Blattamonas</taxon>
    </lineage>
</organism>
<keyword evidence="7" id="KW-0808">Transferase</keyword>